<comment type="caution">
    <text evidence="1">The sequence shown here is derived from an EMBL/GenBank/DDBJ whole genome shotgun (WGS) entry which is preliminary data.</text>
</comment>
<gene>
    <name evidence="1" type="ORF">QTG54_015683</name>
</gene>
<sequence>MAKYQLRSVVSGGIDDLLSPEWRERESKNAVLWWNLILSFMRYRFPFTFLLQGDFSSSSLIAPTPSDEAGES</sequence>
<proteinExistence type="predicted"/>
<accession>A0AAD8XUD0</accession>
<reference evidence="1" key="1">
    <citation type="submission" date="2023-06" db="EMBL/GenBank/DDBJ databases">
        <title>Survivors Of The Sea: Transcriptome response of Skeletonema marinoi to long-term dormancy.</title>
        <authorList>
            <person name="Pinder M.I.M."/>
            <person name="Kourtchenko O."/>
            <person name="Robertson E.K."/>
            <person name="Larsson T."/>
            <person name="Maumus F."/>
            <person name="Osuna-Cruz C.M."/>
            <person name="Vancaester E."/>
            <person name="Stenow R."/>
            <person name="Vandepoele K."/>
            <person name="Ploug H."/>
            <person name="Bruchert V."/>
            <person name="Godhe A."/>
            <person name="Topel M."/>
        </authorList>
    </citation>
    <scope>NUCLEOTIDE SEQUENCE</scope>
    <source>
        <strain evidence="1">R05AC</strain>
    </source>
</reference>
<dbReference type="AlphaFoldDB" id="A0AAD8XUD0"/>
<dbReference type="Proteomes" id="UP001224775">
    <property type="component" value="Unassembled WGS sequence"/>
</dbReference>
<evidence type="ECO:0000313" key="1">
    <source>
        <dbReference type="EMBL" id="KAK1733640.1"/>
    </source>
</evidence>
<protein>
    <submittedName>
        <fullName evidence="1">Uncharacterized protein</fullName>
    </submittedName>
</protein>
<keyword evidence="2" id="KW-1185">Reference proteome</keyword>
<evidence type="ECO:0000313" key="2">
    <source>
        <dbReference type="Proteomes" id="UP001224775"/>
    </source>
</evidence>
<dbReference type="EMBL" id="JATAAI010000046">
    <property type="protein sequence ID" value="KAK1733640.1"/>
    <property type="molecule type" value="Genomic_DNA"/>
</dbReference>
<name>A0AAD8XUD0_9STRA</name>
<organism evidence="1 2">
    <name type="scientific">Skeletonema marinoi</name>
    <dbReference type="NCBI Taxonomy" id="267567"/>
    <lineage>
        <taxon>Eukaryota</taxon>
        <taxon>Sar</taxon>
        <taxon>Stramenopiles</taxon>
        <taxon>Ochrophyta</taxon>
        <taxon>Bacillariophyta</taxon>
        <taxon>Coscinodiscophyceae</taxon>
        <taxon>Thalassiosirophycidae</taxon>
        <taxon>Thalassiosirales</taxon>
        <taxon>Skeletonemataceae</taxon>
        <taxon>Skeletonema</taxon>
        <taxon>Skeletonema marinoi-dohrnii complex</taxon>
    </lineage>
</organism>